<sequence length="91" mass="10839">MTEWDNKKNLVIFCLHGLGGSSLTFIEVADKLKDEYRFVTCFVQLTNQMMFTIAFSPAITNFTIDNRTYIWYNRNILLETLYIMYEIHVIR</sequence>
<evidence type="ECO:0000313" key="2">
    <source>
        <dbReference type="Proteomes" id="UP000191124"/>
    </source>
</evidence>
<dbReference type="InterPro" id="IPR029058">
    <property type="entry name" value="AB_hydrolase_fold"/>
</dbReference>
<dbReference type="Proteomes" id="UP000191124">
    <property type="component" value="Unassembled WGS sequence"/>
</dbReference>
<dbReference type="EMBL" id="MUAL01000060">
    <property type="protein sequence ID" value="OOR21832.1"/>
    <property type="molecule type" value="Genomic_DNA"/>
</dbReference>
<name>A0A1S9UHX1_BACCE</name>
<protein>
    <recommendedName>
        <fullName evidence="3">Alpha/beta hydrolase</fullName>
    </recommendedName>
</protein>
<comment type="caution">
    <text evidence="1">The sequence shown here is derived from an EMBL/GenBank/DDBJ whole genome shotgun (WGS) entry which is preliminary data.</text>
</comment>
<evidence type="ECO:0000313" key="1">
    <source>
        <dbReference type="EMBL" id="OOR21832.1"/>
    </source>
</evidence>
<gene>
    <name evidence="1" type="ORF">BW892_21800</name>
</gene>
<dbReference type="SUPFAM" id="SSF53474">
    <property type="entry name" value="alpha/beta-Hydrolases"/>
    <property type="match status" value="1"/>
</dbReference>
<reference evidence="1 2" key="1">
    <citation type="submission" date="2017-01" db="EMBL/GenBank/DDBJ databases">
        <title>Bacillus cereus isolates.</title>
        <authorList>
            <person name="Beno S.M."/>
        </authorList>
    </citation>
    <scope>NUCLEOTIDE SEQUENCE [LARGE SCALE GENOMIC DNA]</scope>
    <source>
        <strain evidence="1 2">FSL M7-1219</strain>
    </source>
</reference>
<dbReference type="AlphaFoldDB" id="A0A1S9UHX1"/>
<proteinExistence type="predicted"/>
<accession>A0A1S9UHX1</accession>
<organism evidence="1 2">
    <name type="scientific">Bacillus cereus</name>
    <dbReference type="NCBI Taxonomy" id="1396"/>
    <lineage>
        <taxon>Bacteria</taxon>
        <taxon>Bacillati</taxon>
        <taxon>Bacillota</taxon>
        <taxon>Bacilli</taxon>
        <taxon>Bacillales</taxon>
        <taxon>Bacillaceae</taxon>
        <taxon>Bacillus</taxon>
        <taxon>Bacillus cereus group</taxon>
    </lineage>
</organism>
<evidence type="ECO:0008006" key="3">
    <source>
        <dbReference type="Google" id="ProtNLM"/>
    </source>
</evidence>